<feature type="region of interest" description="Disordered" evidence="2">
    <location>
        <begin position="127"/>
        <end position="176"/>
    </location>
</feature>
<dbReference type="PANTHER" id="PTHR46284">
    <property type="entry name" value="PROTEIN KINESIN LIGHT CHAIN-RELATED 3"/>
    <property type="match status" value="1"/>
</dbReference>
<evidence type="ECO:0000256" key="1">
    <source>
        <dbReference type="PROSITE-ProRule" id="PRU00339"/>
    </source>
</evidence>
<keyword evidence="4" id="KW-1185">Reference proteome</keyword>
<keyword evidence="1" id="KW-0802">TPR repeat</keyword>
<dbReference type="Pfam" id="PF13374">
    <property type="entry name" value="TPR_10"/>
    <property type="match status" value="1"/>
</dbReference>
<name>A0A7N0T2T3_KALFE</name>
<feature type="compositionally biased region" description="Basic residues" evidence="2">
    <location>
        <begin position="146"/>
        <end position="162"/>
    </location>
</feature>
<dbReference type="PANTHER" id="PTHR46284:SF1">
    <property type="entry name" value="PROTEIN KINESIN LIGHT CHAIN-RELATED 2"/>
    <property type="match status" value="1"/>
</dbReference>
<dbReference type="SMART" id="SM00028">
    <property type="entry name" value="TPR"/>
    <property type="match status" value="10"/>
</dbReference>
<feature type="compositionally biased region" description="Polar residues" evidence="2">
    <location>
        <begin position="163"/>
        <end position="175"/>
    </location>
</feature>
<feature type="region of interest" description="Disordered" evidence="2">
    <location>
        <begin position="29"/>
        <end position="50"/>
    </location>
</feature>
<dbReference type="InterPro" id="IPR011990">
    <property type="entry name" value="TPR-like_helical_dom_sf"/>
</dbReference>
<dbReference type="SUPFAM" id="SSF48452">
    <property type="entry name" value="TPR-like"/>
    <property type="match status" value="1"/>
</dbReference>
<dbReference type="Gramene" id="Kaladp0019s0023.1.v1.1">
    <property type="protein sequence ID" value="Kaladp0019s0023.1.v1.1"/>
    <property type="gene ID" value="Kaladp0019s0023.v1.1"/>
</dbReference>
<dbReference type="OMA" id="IQGVKHR"/>
<accession>A0A7N0T2T3</accession>
<proteinExistence type="predicted"/>
<reference evidence="3" key="1">
    <citation type="submission" date="2021-01" db="UniProtKB">
        <authorList>
            <consortium name="EnsemblPlants"/>
        </authorList>
    </citation>
    <scope>IDENTIFICATION</scope>
</reference>
<dbReference type="InterPro" id="IPR019734">
    <property type="entry name" value="TPR_rpt"/>
</dbReference>
<dbReference type="Pfam" id="PF13181">
    <property type="entry name" value="TPR_8"/>
    <property type="match status" value="1"/>
</dbReference>
<organism evidence="3 4">
    <name type="scientific">Kalanchoe fedtschenkoi</name>
    <name type="common">Lavender scallops</name>
    <name type="synonym">South American air plant</name>
    <dbReference type="NCBI Taxonomy" id="63787"/>
    <lineage>
        <taxon>Eukaryota</taxon>
        <taxon>Viridiplantae</taxon>
        <taxon>Streptophyta</taxon>
        <taxon>Embryophyta</taxon>
        <taxon>Tracheophyta</taxon>
        <taxon>Spermatophyta</taxon>
        <taxon>Magnoliopsida</taxon>
        <taxon>eudicotyledons</taxon>
        <taxon>Gunneridae</taxon>
        <taxon>Pentapetalae</taxon>
        <taxon>Saxifragales</taxon>
        <taxon>Crassulaceae</taxon>
        <taxon>Kalanchoe</taxon>
    </lineage>
</organism>
<evidence type="ECO:0000313" key="4">
    <source>
        <dbReference type="Proteomes" id="UP000594263"/>
    </source>
</evidence>
<feature type="repeat" description="TPR" evidence="1">
    <location>
        <begin position="431"/>
        <end position="464"/>
    </location>
</feature>
<dbReference type="Proteomes" id="UP000594263">
    <property type="component" value="Unplaced"/>
</dbReference>
<dbReference type="AlphaFoldDB" id="A0A7N0T2T3"/>
<evidence type="ECO:0000313" key="3">
    <source>
        <dbReference type="EnsemblPlants" id="Kaladp0019s0023.1.v1.1"/>
    </source>
</evidence>
<protein>
    <recommendedName>
        <fullName evidence="5">Kinesin light chain</fullName>
    </recommendedName>
</protein>
<dbReference type="EnsemblPlants" id="Kaladp0019s0023.1.v1.1">
    <property type="protein sequence ID" value="Kaladp0019s0023.1.v1.1"/>
    <property type="gene ID" value="Kaladp0019s0023.v1.1"/>
</dbReference>
<feature type="compositionally biased region" description="Low complexity" evidence="2">
    <location>
        <begin position="34"/>
        <end position="48"/>
    </location>
</feature>
<dbReference type="Gene3D" id="1.25.40.10">
    <property type="entry name" value="Tetratricopeptide repeat domain"/>
    <property type="match status" value="3"/>
</dbReference>
<dbReference type="Pfam" id="PF13424">
    <property type="entry name" value="TPR_12"/>
    <property type="match status" value="2"/>
</dbReference>
<evidence type="ECO:0000256" key="2">
    <source>
        <dbReference type="SAM" id="MobiDB-lite"/>
    </source>
</evidence>
<evidence type="ECO:0008006" key="5">
    <source>
        <dbReference type="Google" id="ProtNLM"/>
    </source>
</evidence>
<sequence>MPGMAVDGLNGGDGGSCGANGHDILKNDFTVRTSPKSPLSPRSRGSGSVDLSLDDAIDTSIEQLYHNVCDMQSSDQSPSRASFVSYGAESRIDSELCHLVGVDVWKVKKMKEATVEIRKETDEIDTTKENGKSFASNGSGNEKNKISGKAKRGSPFRSKTRASARSTPRTNSSIEKIQVAELQAKSLKKTNSATSEKRYLKLSPDEAGIPKEAASDDPNAGLVLLRQARGLLSSNSSERALKLALRAKKAFEACEPGKPNLDMAMCLHVLAVVYCKLGQYNDAIPVLEQSIEIPSMDEGQNHALAKFAGCMQLGDTYSMLGQLENSILCYTAGLEIQRQVLGENDPRVGETCRYAAEAYVQALRFDEAESLCQSAIDIHRENSSSGSVQEAADRRLMGLICDAKGDHEAAIEHYVLASMYMSSFGNEAEMAAVDCNIGDAYLSLSRYGEAVSAYQKALAGFKKSKGENHPAVASVYVRLAELNNKIGHFKESKLFCEDALRIYQKPLPGIPAEDYASGFVEVSAIFESMNDLKMSLKLLQKALKTYSGAPGQQSTMAGIEAQMGVLNYVMGNYQASYELFKSAILKLRGTSEKKPVLLGIALNQMGLACVQKRAITEAAELFEEARDVLEKEIGPDHPDTMGVYSNLAGTYDAMGRLNDAIEILEYVVRVREEKLGTANPDVDDEKRRLAELLREAGRARNRRSVPLERLLGGVESPQHMVKDTIEAL</sequence>
<dbReference type="PROSITE" id="PS50005">
    <property type="entry name" value="TPR"/>
    <property type="match status" value="1"/>
</dbReference>